<reference evidence="2" key="1">
    <citation type="journal article" date="2019" name="Int. J. Syst. Evol. Microbiol.">
        <title>The Global Catalogue of Microorganisms (GCM) 10K type strain sequencing project: providing services to taxonomists for standard genome sequencing and annotation.</title>
        <authorList>
            <consortium name="The Broad Institute Genomics Platform"/>
            <consortium name="The Broad Institute Genome Sequencing Center for Infectious Disease"/>
            <person name="Wu L."/>
            <person name="Ma J."/>
        </authorList>
    </citation>
    <scope>NUCLEOTIDE SEQUENCE [LARGE SCALE GENOMIC DNA]</scope>
    <source>
        <strain evidence="2">CCUG 61948</strain>
    </source>
</reference>
<dbReference type="EMBL" id="JBHTHY010000014">
    <property type="protein sequence ID" value="MFD0799176.1"/>
    <property type="molecule type" value="Genomic_DNA"/>
</dbReference>
<dbReference type="Proteomes" id="UP001597012">
    <property type="component" value="Unassembled WGS sequence"/>
</dbReference>
<comment type="caution">
    <text evidence="1">The sequence shown here is derived from an EMBL/GenBank/DDBJ whole genome shotgun (WGS) entry which is preliminary data.</text>
</comment>
<keyword evidence="2" id="KW-1185">Reference proteome</keyword>
<name>A0ABW3B8B8_9FLAO</name>
<protein>
    <recommendedName>
        <fullName evidence="3">Tetratricopeptide repeat protein</fullName>
    </recommendedName>
</protein>
<evidence type="ECO:0000313" key="1">
    <source>
        <dbReference type="EMBL" id="MFD0799176.1"/>
    </source>
</evidence>
<gene>
    <name evidence="1" type="ORF">ACFQZJ_17000</name>
</gene>
<proteinExistence type="predicted"/>
<accession>A0ABW3B8B8</accession>
<organism evidence="1 2">
    <name type="scientific">Maribacter chungangensis</name>
    <dbReference type="NCBI Taxonomy" id="1069117"/>
    <lineage>
        <taxon>Bacteria</taxon>
        <taxon>Pseudomonadati</taxon>
        <taxon>Bacteroidota</taxon>
        <taxon>Flavobacteriia</taxon>
        <taxon>Flavobacteriales</taxon>
        <taxon>Flavobacteriaceae</taxon>
        <taxon>Maribacter</taxon>
    </lineage>
</organism>
<dbReference type="RefSeq" id="WP_379936079.1">
    <property type="nucleotide sequence ID" value="NZ_JBHTHY010000014.1"/>
</dbReference>
<evidence type="ECO:0000313" key="2">
    <source>
        <dbReference type="Proteomes" id="UP001597012"/>
    </source>
</evidence>
<sequence>MNATRPFYSHEPDDKIMIKKDQLEIGNWTDDLEYINEELEYLLDIEDRIINNAQLYQNLHEIRRENQLRLGELYRYEGNIRNARECDTAACDAFYLYNHEKTRTNYMAHLKKYRSIKSKIFSQILQNRD</sequence>
<evidence type="ECO:0008006" key="3">
    <source>
        <dbReference type="Google" id="ProtNLM"/>
    </source>
</evidence>